<dbReference type="PROSITE" id="PS00036">
    <property type="entry name" value="BZIP_BASIC"/>
    <property type="match status" value="1"/>
</dbReference>
<dbReference type="Pfam" id="PF00170">
    <property type="entry name" value="bZIP_1"/>
    <property type="match status" value="1"/>
</dbReference>
<gene>
    <name evidence="10" type="ORF">CU098_002590</name>
</gene>
<evidence type="ECO:0000256" key="4">
    <source>
        <dbReference type="ARBA" id="ARBA00023125"/>
    </source>
</evidence>
<dbReference type="InterPro" id="IPR046347">
    <property type="entry name" value="bZIP_sf"/>
</dbReference>
<organism evidence="10 11">
    <name type="scientific">Rhizopus stolonifer</name>
    <name type="common">Rhizopus nigricans</name>
    <dbReference type="NCBI Taxonomy" id="4846"/>
    <lineage>
        <taxon>Eukaryota</taxon>
        <taxon>Fungi</taxon>
        <taxon>Fungi incertae sedis</taxon>
        <taxon>Mucoromycota</taxon>
        <taxon>Mucoromycotina</taxon>
        <taxon>Mucoromycetes</taxon>
        <taxon>Mucorales</taxon>
        <taxon>Mucorineae</taxon>
        <taxon>Rhizopodaceae</taxon>
        <taxon>Rhizopus</taxon>
    </lineage>
</organism>
<evidence type="ECO:0000259" key="9">
    <source>
        <dbReference type="PROSITE" id="PS50217"/>
    </source>
</evidence>
<dbReference type="GO" id="GO:0005634">
    <property type="term" value="C:nucleus"/>
    <property type="evidence" value="ECO:0007669"/>
    <property type="project" value="UniProtKB-SubCell"/>
</dbReference>
<dbReference type="AlphaFoldDB" id="A0A367JYX9"/>
<accession>A0A367JYX9</accession>
<dbReference type="CDD" id="cd14810">
    <property type="entry name" value="bZIP_u1"/>
    <property type="match status" value="1"/>
</dbReference>
<evidence type="ECO:0000313" key="10">
    <source>
        <dbReference type="EMBL" id="RCH94861.1"/>
    </source>
</evidence>
<dbReference type="PANTHER" id="PTHR47416">
    <property type="entry name" value="BASIC-LEUCINE ZIPPER TRANSCRIPTION FACTOR F-RELATED"/>
    <property type="match status" value="1"/>
</dbReference>
<evidence type="ECO:0000256" key="2">
    <source>
        <dbReference type="ARBA" id="ARBA00007163"/>
    </source>
</evidence>
<comment type="subcellular location">
    <subcellularLocation>
        <location evidence="1">Nucleus</location>
    </subcellularLocation>
</comment>
<evidence type="ECO:0000256" key="8">
    <source>
        <dbReference type="SAM" id="MobiDB-lite"/>
    </source>
</evidence>
<evidence type="ECO:0000256" key="1">
    <source>
        <dbReference type="ARBA" id="ARBA00004123"/>
    </source>
</evidence>
<dbReference type="GO" id="GO:0003677">
    <property type="term" value="F:DNA binding"/>
    <property type="evidence" value="ECO:0007669"/>
    <property type="project" value="UniProtKB-KW"/>
</dbReference>
<reference evidence="10 11" key="1">
    <citation type="journal article" date="2018" name="G3 (Bethesda)">
        <title>Phylogenetic and Phylogenomic Definition of Rhizopus Species.</title>
        <authorList>
            <person name="Gryganskyi A.P."/>
            <person name="Golan J."/>
            <person name="Dolatabadi S."/>
            <person name="Mondo S."/>
            <person name="Robb S."/>
            <person name="Idnurm A."/>
            <person name="Muszewska A."/>
            <person name="Steczkiewicz K."/>
            <person name="Masonjones S."/>
            <person name="Liao H.L."/>
            <person name="Gajdeczka M.T."/>
            <person name="Anike F."/>
            <person name="Vuek A."/>
            <person name="Anishchenko I.M."/>
            <person name="Voigt K."/>
            <person name="de Hoog G.S."/>
            <person name="Smith M.E."/>
            <person name="Heitman J."/>
            <person name="Vilgalys R."/>
            <person name="Stajich J.E."/>
        </authorList>
    </citation>
    <scope>NUCLEOTIDE SEQUENCE [LARGE SCALE GENOMIC DNA]</scope>
    <source>
        <strain evidence="10 11">LSU 92-RS-03</strain>
    </source>
</reference>
<feature type="region of interest" description="Disordered" evidence="8">
    <location>
        <begin position="174"/>
        <end position="201"/>
    </location>
</feature>
<dbReference type="GO" id="GO:0003700">
    <property type="term" value="F:DNA-binding transcription factor activity"/>
    <property type="evidence" value="ECO:0007669"/>
    <property type="project" value="InterPro"/>
</dbReference>
<feature type="domain" description="BZIP" evidence="9">
    <location>
        <begin position="111"/>
        <end position="174"/>
    </location>
</feature>
<comment type="similarity">
    <text evidence="2">Belongs to the bZIP family.</text>
</comment>
<dbReference type="InterPro" id="IPR004827">
    <property type="entry name" value="bZIP"/>
</dbReference>
<dbReference type="OrthoDB" id="5571888at2759"/>
<sequence>MNNTNNMEWFNTNSDMVNALIQLSEIPENQVQKRPSTVSFEPALSIVQSDDRFVNLSSGTLSLPKAKKPNKKRFQEPVFVTESPQKAYKKKADMSSSESEDEQTGSPSKRMTSKERRQLRNKISARNFRVRRKEYITQLEQKLDEQERTIQILREENTKLRKSNEEFMQQLLSQPPIATTSDELISSSSEGQSSPEPLSNLPFQFPMNDLYDLSLFDQPEQPQQPVFNVESFDSLFFNHAIMPDWDLHRLVSDKIKPTMGEHEKREAAEELLSEYPLIGAALMSIVLRHTMTLDYVASMSNMVAKSESKTKSEPSQPKALPVIESASNEIDTSTVTNEELMTYILTHYYKNYVFARARGIQHDQILKNWRGFIENYEHCKIDFFKKMRNKDIAKKESRSKPGKLQTFHTYCKVAGSLLKRPQRMAHINKVLKETMQLPQNEHIQRIEQQYVSMMNRTSKLRISTN</sequence>
<name>A0A367JYX9_RHIST</name>
<dbReference type="PANTHER" id="PTHR47416:SF8">
    <property type="entry name" value="BASIC-LEUCINE ZIPPER TRANSCRIPTION FACTOR E-RELATED"/>
    <property type="match status" value="1"/>
</dbReference>
<dbReference type="Proteomes" id="UP000253551">
    <property type="component" value="Unassembled WGS sequence"/>
</dbReference>
<evidence type="ECO:0000256" key="7">
    <source>
        <dbReference type="SAM" id="Coils"/>
    </source>
</evidence>
<dbReference type="EMBL" id="PJQM01002505">
    <property type="protein sequence ID" value="RCH94861.1"/>
    <property type="molecule type" value="Genomic_DNA"/>
</dbReference>
<keyword evidence="4" id="KW-0238">DNA-binding</keyword>
<keyword evidence="6" id="KW-0539">Nucleus</keyword>
<feature type="compositionally biased region" description="Low complexity" evidence="8">
    <location>
        <begin position="181"/>
        <end position="199"/>
    </location>
</feature>
<dbReference type="Gene3D" id="1.20.5.170">
    <property type="match status" value="1"/>
</dbReference>
<keyword evidence="3" id="KW-0805">Transcription regulation</keyword>
<keyword evidence="11" id="KW-1185">Reference proteome</keyword>
<keyword evidence="7" id="KW-0175">Coiled coil</keyword>
<dbReference type="SUPFAM" id="SSF57959">
    <property type="entry name" value="Leucine zipper domain"/>
    <property type="match status" value="1"/>
</dbReference>
<comment type="caution">
    <text evidence="10">The sequence shown here is derived from an EMBL/GenBank/DDBJ whole genome shotgun (WGS) entry which is preliminary data.</text>
</comment>
<evidence type="ECO:0000256" key="6">
    <source>
        <dbReference type="ARBA" id="ARBA00023242"/>
    </source>
</evidence>
<dbReference type="STRING" id="4846.A0A367JYX9"/>
<protein>
    <recommendedName>
        <fullName evidence="9">BZIP domain-containing protein</fullName>
    </recommendedName>
</protein>
<proteinExistence type="inferred from homology"/>
<evidence type="ECO:0000256" key="3">
    <source>
        <dbReference type="ARBA" id="ARBA00023015"/>
    </source>
</evidence>
<dbReference type="SMART" id="SM00338">
    <property type="entry name" value="BRLZ"/>
    <property type="match status" value="1"/>
</dbReference>
<feature type="coiled-coil region" evidence="7">
    <location>
        <begin position="136"/>
        <end position="170"/>
    </location>
</feature>
<dbReference type="PROSITE" id="PS50217">
    <property type="entry name" value="BZIP"/>
    <property type="match status" value="1"/>
</dbReference>
<evidence type="ECO:0000313" key="11">
    <source>
        <dbReference type="Proteomes" id="UP000253551"/>
    </source>
</evidence>
<feature type="region of interest" description="Disordered" evidence="8">
    <location>
        <begin position="60"/>
        <end position="124"/>
    </location>
</feature>
<evidence type="ECO:0000256" key="5">
    <source>
        <dbReference type="ARBA" id="ARBA00023163"/>
    </source>
</evidence>
<keyword evidence="5" id="KW-0804">Transcription</keyword>